<dbReference type="Pfam" id="PF10199">
    <property type="entry name" value="Adaptin_binding"/>
    <property type="match status" value="1"/>
</dbReference>
<accession>A0A1A8X7X5</accession>
<protein>
    <submittedName>
        <fullName evidence="2">Uncharacterized protein</fullName>
    </submittedName>
</protein>
<dbReference type="AlphaFoldDB" id="A0A1A8X7X5"/>
<dbReference type="VEuPathDB" id="PlasmoDB:PmUG01_10020300"/>
<dbReference type="EMBL" id="FLQW01006600">
    <property type="protein sequence ID" value="SBT00728.1"/>
    <property type="molecule type" value="Genomic_DNA"/>
</dbReference>
<evidence type="ECO:0000313" key="3">
    <source>
        <dbReference type="Proteomes" id="UP000078597"/>
    </source>
</evidence>
<proteinExistence type="predicted"/>
<sequence>MDDTPHIIVLSYDEKKFKDFLSFLETKFEFLEKYAHSETYRVRFDSEKKNVKDVNINCFIFKKEAKVKIVNKYYSADVIISCCIIRIGDQKDEENISGKENKENEKECSGDNENEKECSGDNENEKECSGDDENEKECSGDDENEKECSGDDENEKEKINEVKSLKEINANEIPCESVIFLFDDFCIKEKTVVKENPFRNYDEDCTEYIKDTLNGKMIRNENFDLSNLYKGIGIKIAVFPLSFQKENKEYLNFFSDYFIECLYINYERDFLYKYPEQVITSTNSGGQKLKKEEKNFSKLEDFFEEGDERLVEALHCHMWKGLQIKKDNLIVRSVAIPNEQVVTSAKELRSNEIVRISEKVGNCEDVKCDKNAKLIKKMSVSADNKEELFMQNFNKIVEKIRLAKNENTNCVNDSTRRKKAEDLIIELQQYFCDIDED</sequence>
<evidence type="ECO:0000256" key="1">
    <source>
        <dbReference type="SAM" id="MobiDB-lite"/>
    </source>
</evidence>
<dbReference type="Proteomes" id="UP000078597">
    <property type="component" value="Unassembled WGS sequence"/>
</dbReference>
<name>A0A1A8X7X5_PLAMA</name>
<gene>
    <name evidence="2" type="ORF">PMALA_077950</name>
</gene>
<organism evidence="2 3">
    <name type="scientific">Plasmodium malariae</name>
    <dbReference type="NCBI Taxonomy" id="5858"/>
    <lineage>
        <taxon>Eukaryota</taxon>
        <taxon>Sar</taxon>
        <taxon>Alveolata</taxon>
        <taxon>Apicomplexa</taxon>
        <taxon>Aconoidasida</taxon>
        <taxon>Haemosporida</taxon>
        <taxon>Plasmodiidae</taxon>
        <taxon>Plasmodium</taxon>
        <taxon>Plasmodium (Plasmodium)</taxon>
    </lineage>
</organism>
<feature type="compositionally biased region" description="Basic and acidic residues" evidence="1">
    <location>
        <begin position="96"/>
        <end position="129"/>
    </location>
</feature>
<feature type="region of interest" description="Disordered" evidence="1">
    <location>
        <begin position="96"/>
        <end position="155"/>
    </location>
</feature>
<reference evidence="3" key="1">
    <citation type="submission" date="2016-05" db="EMBL/GenBank/DDBJ databases">
        <authorList>
            <person name="Naeem Raeece"/>
        </authorList>
    </citation>
    <scope>NUCLEOTIDE SEQUENCE [LARGE SCALE GENOMIC DNA]</scope>
</reference>
<evidence type="ECO:0000313" key="2">
    <source>
        <dbReference type="EMBL" id="SBT00728.1"/>
    </source>
</evidence>
<feature type="compositionally biased region" description="Acidic residues" evidence="1">
    <location>
        <begin position="130"/>
        <end position="154"/>
    </location>
</feature>